<sequence length="28" mass="3313">MMEIVYQVDIGHTFTSWVRSPVTYHNNS</sequence>
<accession>A0A2P2J357</accession>
<organism evidence="1">
    <name type="scientific">Rhizophora mucronata</name>
    <name type="common">Asiatic mangrove</name>
    <dbReference type="NCBI Taxonomy" id="61149"/>
    <lineage>
        <taxon>Eukaryota</taxon>
        <taxon>Viridiplantae</taxon>
        <taxon>Streptophyta</taxon>
        <taxon>Embryophyta</taxon>
        <taxon>Tracheophyta</taxon>
        <taxon>Spermatophyta</taxon>
        <taxon>Magnoliopsida</taxon>
        <taxon>eudicotyledons</taxon>
        <taxon>Gunneridae</taxon>
        <taxon>Pentapetalae</taxon>
        <taxon>rosids</taxon>
        <taxon>fabids</taxon>
        <taxon>Malpighiales</taxon>
        <taxon>Rhizophoraceae</taxon>
        <taxon>Rhizophora</taxon>
    </lineage>
</organism>
<dbReference type="EMBL" id="GGEC01007415">
    <property type="protein sequence ID" value="MBW87898.1"/>
    <property type="molecule type" value="Transcribed_RNA"/>
</dbReference>
<protein>
    <submittedName>
        <fullName evidence="1">Uncharacterized protein</fullName>
    </submittedName>
</protein>
<evidence type="ECO:0000313" key="1">
    <source>
        <dbReference type="EMBL" id="MBW87898.1"/>
    </source>
</evidence>
<proteinExistence type="predicted"/>
<reference evidence="1" key="1">
    <citation type="submission" date="2018-02" db="EMBL/GenBank/DDBJ databases">
        <title>Rhizophora mucronata_Transcriptome.</title>
        <authorList>
            <person name="Meera S.P."/>
            <person name="Sreeshan A."/>
            <person name="Augustine A."/>
        </authorList>
    </citation>
    <scope>NUCLEOTIDE SEQUENCE</scope>
    <source>
        <tissue evidence="1">Leaf</tissue>
    </source>
</reference>
<dbReference type="AlphaFoldDB" id="A0A2P2J357"/>
<name>A0A2P2J357_RHIMU</name>